<dbReference type="InParanoid" id="Q23CL8"/>
<evidence type="ECO:0000256" key="1">
    <source>
        <dbReference type="SAM" id="Phobius"/>
    </source>
</evidence>
<keyword evidence="1" id="KW-0472">Membrane</keyword>
<gene>
    <name evidence="2" type="ORF">TTHERM_00854410</name>
</gene>
<dbReference type="AlphaFoldDB" id="Q23CL8"/>
<evidence type="ECO:0000313" key="2">
    <source>
        <dbReference type="EMBL" id="EAR94262.1"/>
    </source>
</evidence>
<evidence type="ECO:0000313" key="3">
    <source>
        <dbReference type="Proteomes" id="UP000009168"/>
    </source>
</evidence>
<feature type="transmembrane region" description="Helical" evidence="1">
    <location>
        <begin position="6"/>
        <end position="28"/>
    </location>
</feature>
<keyword evidence="1" id="KW-1133">Transmembrane helix</keyword>
<proteinExistence type="predicted"/>
<keyword evidence="3" id="KW-1185">Reference proteome</keyword>
<dbReference type="GeneID" id="7841327"/>
<dbReference type="HOGENOM" id="CLU_2431868_0_0_1"/>
<protein>
    <submittedName>
        <fullName evidence="2">Transmembrane protein, putative</fullName>
    </submittedName>
</protein>
<reference evidence="3" key="1">
    <citation type="journal article" date="2006" name="PLoS Biol.">
        <title>Macronuclear genome sequence of the ciliate Tetrahymena thermophila, a model eukaryote.</title>
        <authorList>
            <person name="Eisen J.A."/>
            <person name="Coyne R.S."/>
            <person name="Wu M."/>
            <person name="Wu D."/>
            <person name="Thiagarajan M."/>
            <person name="Wortman J.R."/>
            <person name="Badger J.H."/>
            <person name="Ren Q."/>
            <person name="Amedeo P."/>
            <person name="Jones K.M."/>
            <person name="Tallon L.J."/>
            <person name="Delcher A.L."/>
            <person name="Salzberg S.L."/>
            <person name="Silva J.C."/>
            <person name="Haas B.J."/>
            <person name="Majoros W.H."/>
            <person name="Farzad M."/>
            <person name="Carlton J.M."/>
            <person name="Smith R.K. Jr."/>
            <person name="Garg J."/>
            <person name="Pearlman R.E."/>
            <person name="Karrer K.M."/>
            <person name="Sun L."/>
            <person name="Manning G."/>
            <person name="Elde N.C."/>
            <person name="Turkewitz A.P."/>
            <person name="Asai D.J."/>
            <person name="Wilkes D.E."/>
            <person name="Wang Y."/>
            <person name="Cai H."/>
            <person name="Collins K."/>
            <person name="Stewart B.A."/>
            <person name="Lee S.R."/>
            <person name="Wilamowska K."/>
            <person name="Weinberg Z."/>
            <person name="Ruzzo W.L."/>
            <person name="Wloga D."/>
            <person name="Gaertig J."/>
            <person name="Frankel J."/>
            <person name="Tsao C.-C."/>
            <person name="Gorovsky M.A."/>
            <person name="Keeling P.J."/>
            <person name="Waller R.F."/>
            <person name="Patron N.J."/>
            <person name="Cherry J.M."/>
            <person name="Stover N.A."/>
            <person name="Krieger C.J."/>
            <person name="del Toro C."/>
            <person name="Ryder H.F."/>
            <person name="Williamson S.C."/>
            <person name="Barbeau R.A."/>
            <person name="Hamilton E.P."/>
            <person name="Orias E."/>
        </authorList>
    </citation>
    <scope>NUCLEOTIDE SEQUENCE [LARGE SCALE GENOMIC DNA]</scope>
    <source>
        <strain evidence="3">SB210</strain>
    </source>
</reference>
<dbReference type="Proteomes" id="UP000009168">
    <property type="component" value="Unassembled WGS sequence"/>
</dbReference>
<dbReference type="EMBL" id="GG662716">
    <property type="protein sequence ID" value="EAR94262.1"/>
    <property type="molecule type" value="Genomic_DNA"/>
</dbReference>
<organism evidence="2 3">
    <name type="scientific">Tetrahymena thermophila (strain SB210)</name>
    <dbReference type="NCBI Taxonomy" id="312017"/>
    <lineage>
        <taxon>Eukaryota</taxon>
        <taxon>Sar</taxon>
        <taxon>Alveolata</taxon>
        <taxon>Ciliophora</taxon>
        <taxon>Intramacronucleata</taxon>
        <taxon>Oligohymenophorea</taxon>
        <taxon>Hymenostomatida</taxon>
        <taxon>Tetrahymenina</taxon>
        <taxon>Tetrahymenidae</taxon>
        <taxon>Tetrahymena</taxon>
    </lineage>
</organism>
<dbReference type="KEGG" id="tet:TTHERM_00854410"/>
<dbReference type="RefSeq" id="XP_001014507.1">
    <property type="nucleotide sequence ID" value="XM_001014507.1"/>
</dbReference>
<keyword evidence="1 2" id="KW-0812">Transmembrane</keyword>
<name>Q23CL8_TETTS</name>
<accession>Q23CL8</accession>
<sequence length="98" mass="11437">MTDPSGMHGAFSSLIVMIYVMMTIQMLVNIYSFKHANQILEEISEKQIGNIKQLQSIGQDQEENHKEINQKCEENPLTNQFIQKQENQLINYYEQVSE</sequence>